<feature type="compositionally biased region" description="Polar residues" evidence="7">
    <location>
        <begin position="1"/>
        <end position="14"/>
    </location>
</feature>
<dbReference type="AlphaFoldDB" id="A0AAP0JJJ0"/>
<comment type="cofactor">
    <cofactor evidence="6">
        <name>FAD</name>
        <dbReference type="ChEBI" id="CHEBI:57692"/>
    </cofactor>
</comment>
<keyword evidence="3 6" id="KW-0274">FAD</keyword>
<dbReference type="PRINTS" id="PR00370">
    <property type="entry name" value="FMOXYGENASE"/>
</dbReference>
<evidence type="ECO:0000256" key="2">
    <source>
        <dbReference type="ARBA" id="ARBA00022630"/>
    </source>
</evidence>
<keyword evidence="2 6" id="KW-0285">Flavoprotein</keyword>
<keyword evidence="9" id="KW-1185">Reference proteome</keyword>
<dbReference type="GO" id="GO:0103075">
    <property type="term" value="F:indole-3-pyruvate monooxygenase activity"/>
    <property type="evidence" value="ECO:0007669"/>
    <property type="project" value="UniProtKB-EC"/>
</dbReference>
<sequence length="518" mass="57486">MQGETQPLENSLPQTDKHHLGNTELHEEVQTEHDDNLDVDVKSKDTQDLMSLTETFRKLKVKDIIIGKFSKKRKAPMRSTPSSPIAPIVITSPIAPTVTISLVAPIETSIPSGSPLYNSSSDFDDAGNVGMSQQFYDFEAQKRLGLATSACLNMHSIPNIILERDDCYASLWKKRCYNRLKLHLDKQFCSLPYMPQPSSAPTFIPKDGFLNYLDDYVNKFGLNPKCCRSVESATYDHVEEKWLIRAVNIISNDIEMYKAEFLVVASGENSEAFIPDLPNLNCFKGEKVHSSQYKSGLKYAGKKVLVVGCGNSGMEIAFDLTNCGAKTSIIVRNPVHTVTKEMVCLGMNLLKFFSVSVVDKLIATLESYWYGDLTKYGLPRPKLGPFFVKARTGKSPVVDVGTVAKIKSGDIQVLPAIKKIEEEGMIGFENGEILDFDAIVFATGYKSSANTWLKDFNFILNREGMPKHNFPSHWKGANGVYCAGLSQRGLAGVSKDAMTISDDIKNSITRGKDNWTLN</sequence>
<dbReference type="SUPFAM" id="SSF51905">
    <property type="entry name" value="FAD/NAD(P)-binding domain"/>
    <property type="match status" value="2"/>
</dbReference>
<accession>A0AAP0JJJ0</accession>
<dbReference type="InterPro" id="IPR036188">
    <property type="entry name" value="FAD/NAD-bd_sf"/>
</dbReference>
<evidence type="ECO:0000313" key="9">
    <source>
        <dbReference type="Proteomes" id="UP001420932"/>
    </source>
</evidence>
<comment type="similarity">
    <text evidence="1 6">Belongs to the FMO family.</text>
</comment>
<dbReference type="PANTHER" id="PTHR43539">
    <property type="entry name" value="FLAVIN-BINDING MONOOXYGENASE-LIKE PROTEIN (AFU_ORTHOLOGUE AFUA_4G09220)"/>
    <property type="match status" value="1"/>
</dbReference>
<evidence type="ECO:0000256" key="6">
    <source>
        <dbReference type="RuleBase" id="RU361177"/>
    </source>
</evidence>
<dbReference type="GO" id="GO:0050660">
    <property type="term" value="F:flavin adenine dinucleotide binding"/>
    <property type="evidence" value="ECO:0007669"/>
    <property type="project" value="InterPro"/>
</dbReference>
<reference evidence="8 9" key="1">
    <citation type="submission" date="2024-01" db="EMBL/GenBank/DDBJ databases">
        <title>Genome assemblies of Stephania.</title>
        <authorList>
            <person name="Yang L."/>
        </authorList>
    </citation>
    <scope>NUCLEOTIDE SEQUENCE [LARGE SCALE GENOMIC DNA]</scope>
    <source>
        <strain evidence="8">YNDBR</strain>
        <tissue evidence="8">Leaf</tissue>
    </source>
</reference>
<dbReference type="InterPro" id="IPR050982">
    <property type="entry name" value="Auxin_biosynth/cation_transpt"/>
</dbReference>
<dbReference type="Gene3D" id="3.50.50.60">
    <property type="entry name" value="FAD/NAD(P)-binding domain"/>
    <property type="match status" value="1"/>
</dbReference>
<dbReference type="Proteomes" id="UP001420932">
    <property type="component" value="Unassembled WGS sequence"/>
</dbReference>
<dbReference type="InterPro" id="IPR020946">
    <property type="entry name" value="Flavin_mOase-like"/>
</dbReference>
<dbReference type="EMBL" id="JBBNAF010000006">
    <property type="protein sequence ID" value="KAK9135004.1"/>
    <property type="molecule type" value="Genomic_DNA"/>
</dbReference>
<organism evidence="8 9">
    <name type="scientific">Stephania yunnanensis</name>
    <dbReference type="NCBI Taxonomy" id="152371"/>
    <lineage>
        <taxon>Eukaryota</taxon>
        <taxon>Viridiplantae</taxon>
        <taxon>Streptophyta</taxon>
        <taxon>Embryophyta</taxon>
        <taxon>Tracheophyta</taxon>
        <taxon>Spermatophyta</taxon>
        <taxon>Magnoliopsida</taxon>
        <taxon>Ranunculales</taxon>
        <taxon>Menispermaceae</taxon>
        <taxon>Menispermoideae</taxon>
        <taxon>Cissampelideae</taxon>
        <taxon>Stephania</taxon>
    </lineage>
</organism>
<dbReference type="Pfam" id="PF00743">
    <property type="entry name" value="FMO-like"/>
    <property type="match status" value="1"/>
</dbReference>
<dbReference type="InterPro" id="IPR000960">
    <property type="entry name" value="Flavin_mOase"/>
</dbReference>
<comment type="caution">
    <text evidence="8">The sequence shown here is derived from an EMBL/GenBank/DDBJ whole genome shotgun (WGS) entry which is preliminary data.</text>
</comment>
<evidence type="ECO:0000256" key="5">
    <source>
        <dbReference type="ARBA" id="ARBA00047707"/>
    </source>
</evidence>
<dbReference type="EC" id="1.-.-.-" evidence="6"/>
<evidence type="ECO:0000313" key="8">
    <source>
        <dbReference type="EMBL" id="KAK9135004.1"/>
    </source>
</evidence>
<keyword evidence="4 6" id="KW-0560">Oxidoreductase</keyword>
<evidence type="ECO:0000256" key="1">
    <source>
        <dbReference type="ARBA" id="ARBA00009183"/>
    </source>
</evidence>
<name>A0AAP0JJJ0_9MAGN</name>
<feature type="region of interest" description="Disordered" evidence="7">
    <location>
        <begin position="1"/>
        <end position="40"/>
    </location>
</feature>
<dbReference type="GO" id="GO:0004499">
    <property type="term" value="F:N,N-dimethylaniline monooxygenase activity"/>
    <property type="evidence" value="ECO:0007669"/>
    <property type="project" value="InterPro"/>
</dbReference>
<gene>
    <name evidence="8" type="ORF">Syun_014334</name>
</gene>
<protein>
    <recommendedName>
        <fullName evidence="6">Flavin-containing monooxygenase</fullName>
        <ecNumber evidence="6">1.-.-.-</ecNumber>
    </recommendedName>
</protein>
<comment type="catalytic activity">
    <reaction evidence="5">
        <text>indole-3-pyruvate + NADPH + O2 + H(+) = (indol-3-yl)acetate + CO2 + NADP(+) + H2O</text>
        <dbReference type="Rhea" id="RHEA:34331"/>
        <dbReference type="ChEBI" id="CHEBI:15377"/>
        <dbReference type="ChEBI" id="CHEBI:15378"/>
        <dbReference type="ChEBI" id="CHEBI:15379"/>
        <dbReference type="ChEBI" id="CHEBI:16526"/>
        <dbReference type="ChEBI" id="CHEBI:17640"/>
        <dbReference type="ChEBI" id="CHEBI:30854"/>
        <dbReference type="ChEBI" id="CHEBI:57783"/>
        <dbReference type="ChEBI" id="CHEBI:58349"/>
        <dbReference type="EC" id="1.14.13.168"/>
    </reaction>
</comment>
<evidence type="ECO:0000256" key="4">
    <source>
        <dbReference type="ARBA" id="ARBA00023002"/>
    </source>
</evidence>
<proteinExistence type="inferred from homology"/>
<dbReference type="GO" id="GO:0050661">
    <property type="term" value="F:NADP binding"/>
    <property type="evidence" value="ECO:0007669"/>
    <property type="project" value="InterPro"/>
</dbReference>
<dbReference type="PANTHER" id="PTHR43539:SF9">
    <property type="entry name" value="INDOLE-3-PYRUVATE MONOOXYGENASE YUCCA11-RELATED"/>
    <property type="match status" value="1"/>
</dbReference>
<keyword evidence="6" id="KW-0503">Monooxygenase</keyword>
<evidence type="ECO:0000256" key="3">
    <source>
        <dbReference type="ARBA" id="ARBA00022827"/>
    </source>
</evidence>
<feature type="compositionally biased region" description="Basic and acidic residues" evidence="7">
    <location>
        <begin position="15"/>
        <end position="40"/>
    </location>
</feature>
<evidence type="ECO:0000256" key="7">
    <source>
        <dbReference type="SAM" id="MobiDB-lite"/>
    </source>
</evidence>